<reference evidence="2" key="1">
    <citation type="submission" date="2018-05" db="EMBL/GenBank/DDBJ databases">
        <authorList>
            <person name="Lanie J.A."/>
            <person name="Ng W.-L."/>
            <person name="Kazmierczak K.M."/>
            <person name="Andrzejewski T.M."/>
            <person name="Davidsen T.M."/>
            <person name="Wayne K.J."/>
            <person name="Tettelin H."/>
            <person name="Glass J.I."/>
            <person name="Rusch D."/>
            <person name="Podicherti R."/>
            <person name="Tsui H.-C.T."/>
            <person name="Winkler M.E."/>
        </authorList>
    </citation>
    <scope>NUCLEOTIDE SEQUENCE</scope>
</reference>
<proteinExistence type="predicted"/>
<evidence type="ECO:0000259" key="1">
    <source>
        <dbReference type="Pfam" id="PF13860"/>
    </source>
</evidence>
<feature type="non-terminal residue" evidence="2">
    <location>
        <position position="1"/>
    </location>
</feature>
<sequence>PNPFNPVTNIRYDLPEDAHVMIRIFDIQGRMVKTLVSGQEKAGRKSIIWNATNQIGEQVAAGMYLYLIQAGEFKQTRKMVLLK</sequence>
<organism evidence="2">
    <name type="scientific">marine metagenome</name>
    <dbReference type="NCBI Taxonomy" id="408172"/>
    <lineage>
        <taxon>unclassified sequences</taxon>
        <taxon>metagenomes</taxon>
        <taxon>ecological metagenomes</taxon>
    </lineage>
</organism>
<protein>
    <recommendedName>
        <fullName evidence="1">FlgD/Vpr Ig-like domain-containing protein</fullName>
    </recommendedName>
</protein>
<dbReference type="InterPro" id="IPR025965">
    <property type="entry name" value="FlgD/Vpr_Ig-like"/>
</dbReference>
<dbReference type="Gene3D" id="2.60.40.4070">
    <property type="match status" value="1"/>
</dbReference>
<dbReference type="InterPro" id="IPR026444">
    <property type="entry name" value="Secre_tail"/>
</dbReference>
<gene>
    <name evidence="2" type="ORF">METZ01_LOCUS442813</name>
</gene>
<dbReference type="EMBL" id="UINC01180648">
    <property type="protein sequence ID" value="SVD89959.1"/>
    <property type="molecule type" value="Genomic_DNA"/>
</dbReference>
<feature type="domain" description="FlgD/Vpr Ig-like" evidence="1">
    <location>
        <begin position="9"/>
        <end position="68"/>
    </location>
</feature>
<dbReference type="AlphaFoldDB" id="A0A382Z422"/>
<name>A0A382Z422_9ZZZZ</name>
<evidence type="ECO:0000313" key="2">
    <source>
        <dbReference type="EMBL" id="SVD89959.1"/>
    </source>
</evidence>
<dbReference type="NCBIfam" id="TIGR04183">
    <property type="entry name" value="Por_Secre_tail"/>
    <property type="match status" value="1"/>
</dbReference>
<dbReference type="Pfam" id="PF13860">
    <property type="entry name" value="FlgD_ig"/>
    <property type="match status" value="1"/>
</dbReference>
<accession>A0A382Z422</accession>